<dbReference type="EMBL" id="LRBV02000005">
    <property type="status" value="NOT_ANNOTATED_CDS"/>
    <property type="molecule type" value="Genomic_DNA"/>
</dbReference>
<reference evidence="1" key="2">
    <citation type="submission" date="2021-01" db="UniProtKB">
        <authorList>
            <consortium name="EnsemblPlants"/>
        </authorList>
    </citation>
    <scope>IDENTIFICATION</scope>
</reference>
<sequence>MDDCDNFPKAMDTLDCFPKLELLCIRYSNITTLPEINIRFQKLKWLYFRHCWNLREIPMLPPHLEDLYIECLEKCLGFHKIWYVQGDHCIRTLFLTKEQNKGSAWTKPLDQLVKLDFDASCDQNNVGLAVVLKEKDGDGRAIGRGININSKMGMPLANEERKLW</sequence>
<accession>A0A7N2LT80</accession>
<dbReference type="InParanoid" id="A0A7N2LT80"/>
<dbReference type="Gramene" id="QL05p062174:mrna">
    <property type="protein sequence ID" value="QL05p062174:mrna"/>
    <property type="gene ID" value="QL05p062174"/>
</dbReference>
<reference evidence="1 2" key="1">
    <citation type="journal article" date="2016" name="G3 (Bethesda)">
        <title>First Draft Assembly and Annotation of the Genome of a California Endemic Oak Quercus lobata Nee (Fagaceae).</title>
        <authorList>
            <person name="Sork V.L."/>
            <person name="Fitz-Gibbon S.T."/>
            <person name="Puiu D."/>
            <person name="Crepeau M."/>
            <person name="Gugger P.F."/>
            <person name="Sherman R."/>
            <person name="Stevens K."/>
            <person name="Langley C.H."/>
            <person name="Pellegrini M."/>
            <person name="Salzberg S.L."/>
        </authorList>
    </citation>
    <scope>NUCLEOTIDE SEQUENCE [LARGE SCALE GENOMIC DNA]</scope>
    <source>
        <strain evidence="1 2">cv. SW786</strain>
    </source>
</reference>
<organism evidence="1 2">
    <name type="scientific">Quercus lobata</name>
    <name type="common">Valley oak</name>
    <dbReference type="NCBI Taxonomy" id="97700"/>
    <lineage>
        <taxon>Eukaryota</taxon>
        <taxon>Viridiplantae</taxon>
        <taxon>Streptophyta</taxon>
        <taxon>Embryophyta</taxon>
        <taxon>Tracheophyta</taxon>
        <taxon>Spermatophyta</taxon>
        <taxon>Magnoliopsida</taxon>
        <taxon>eudicotyledons</taxon>
        <taxon>Gunneridae</taxon>
        <taxon>Pentapetalae</taxon>
        <taxon>rosids</taxon>
        <taxon>fabids</taxon>
        <taxon>Fagales</taxon>
        <taxon>Fagaceae</taxon>
        <taxon>Quercus</taxon>
    </lineage>
</organism>
<dbReference type="InterPro" id="IPR032675">
    <property type="entry name" value="LRR_dom_sf"/>
</dbReference>
<dbReference type="AlphaFoldDB" id="A0A7N2LT80"/>
<protein>
    <submittedName>
        <fullName evidence="1">Uncharacterized protein</fullName>
    </submittedName>
</protein>
<dbReference type="SUPFAM" id="SSF52058">
    <property type="entry name" value="L domain-like"/>
    <property type="match status" value="1"/>
</dbReference>
<evidence type="ECO:0000313" key="1">
    <source>
        <dbReference type="EnsemblPlants" id="QL05p062174:mrna"/>
    </source>
</evidence>
<keyword evidence="2" id="KW-1185">Reference proteome</keyword>
<dbReference type="Proteomes" id="UP000594261">
    <property type="component" value="Chromosome 5"/>
</dbReference>
<evidence type="ECO:0000313" key="2">
    <source>
        <dbReference type="Proteomes" id="UP000594261"/>
    </source>
</evidence>
<name>A0A7N2LT80_QUELO</name>
<dbReference type="EnsemblPlants" id="QL05p062174:mrna">
    <property type="protein sequence ID" value="QL05p062174:mrna"/>
    <property type="gene ID" value="QL05p062174"/>
</dbReference>
<proteinExistence type="predicted"/>
<dbReference type="Gene3D" id="3.80.10.10">
    <property type="entry name" value="Ribonuclease Inhibitor"/>
    <property type="match status" value="1"/>
</dbReference>